<protein>
    <recommendedName>
        <fullName evidence="3">PUM-HD domain-containing protein</fullName>
    </recommendedName>
</protein>
<dbReference type="EMBL" id="OU466857">
    <property type="protein sequence ID" value="CAH2039255.1"/>
    <property type="molecule type" value="Genomic_DNA"/>
</dbReference>
<dbReference type="SUPFAM" id="SSF48371">
    <property type="entry name" value="ARM repeat"/>
    <property type="match status" value="1"/>
</dbReference>
<evidence type="ECO:0000313" key="2">
    <source>
        <dbReference type="Proteomes" id="UP000836841"/>
    </source>
</evidence>
<reference evidence="1 2" key="1">
    <citation type="submission" date="2022-03" db="EMBL/GenBank/DDBJ databases">
        <authorList>
            <person name="Nunn A."/>
            <person name="Chopra R."/>
            <person name="Nunn A."/>
            <person name="Contreras Garrido A."/>
        </authorList>
    </citation>
    <scope>NUCLEOTIDE SEQUENCE [LARGE SCALE GENOMIC DNA]</scope>
</reference>
<dbReference type="AlphaFoldDB" id="A0AAU9RJL5"/>
<evidence type="ECO:0000313" key="1">
    <source>
        <dbReference type="EMBL" id="CAH2039255.1"/>
    </source>
</evidence>
<organism evidence="1 2">
    <name type="scientific">Thlaspi arvense</name>
    <name type="common">Field penny-cress</name>
    <dbReference type="NCBI Taxonomy" id="13288"/>
    <lineage>
        <taxon>Eukaryota</taxon>
        <taxon>Viridiplantae</taxon>
        <taxon>Streptophyta</taxon>
        <taxon>Embryophyta</taxon>
        <taxon>Tracheophyta</taxon>
        <taxon>Spermatophyta</taxon>
        <taxon>Magnoliopsida</taxon>
        <taxon>eudicotyledons</taxon>
        <taxon>Gunneridae</taxon>
        <taxon>Pentapetalae</taxon>
        <taxon>rosids</taxon>
        <taxon>malvids</taxon>
        <taxon>Brassicales</taxon>
        <taxon>Brassicaceae</taxon>
        <taxon>Thlaspideae</taxon>
        <taxon>Thlaspi</taxon>
    </lineage>
</organism>
<dbReference type="InterPro" id="IPR011989">
    <property type="entry name" value="ARM-like"/>
</dbReference>
<evidence type="ECO:0008006" key="3">
    <source>
        <dbReference type="Google" id="ProtNLM"/>
    </source>
</evidence>
<keyword evidence="2" id="KW-1185">Reference proteome</keyword>
<gene>
    <name evidence="1" type="ORF">TAV2_LOCUS806</name>
</gene>
<dbReference type="Gene3D" id="1.25.10.10">
    <property type="entry name" value="Leucine-rich Repeat Variant"/>
    <property type="match status" value="1"/>
</dbReference>
<accession>A0AAU9RJL5</accession>
<name>A0AAU9RJL5_THLAR</name>
<dbReference type="InterPro" id="IPR016024">
    <property type="entry name" value="ARM-type_fold"/>
</dbReference>
<sequence length="423" mass="48196">MEKMGDKLAPHSRYVQRLMTSSEKVDMDEFRRIVFLSDELPKFANALTSDLDLFVNITSDEVGLNRIMRILGISDNINTILFYPIMMRFTEIMTHDRGRGQDLASRILNVCNIHHKKQFCQITYRHALVLAPDENGCAILKQVITEADEFFKDEFLQLITEEAYSLCMYDLGISLIEHVLKLDFTLKTTQDDTLLHELMAEFDELLSTPDDDRLHKLASKLTSDSDLFVEFVKTRRGSLMAQIILGKSEEIDTGFLAAIKQRFTDVTTDFYAYRIMVRAIYVFKKRGNLKVCNQILRLVGVHALYLTKDPHLGSAMVEEAVDLHNLDCTAFIASGLHCHYIEIAKCDQATLVRLANDEHGNKVLKKAMEVAKEHRVDFFGDIAEKFKPFLDNLRGSLGENIAAIIDSEETETVKDRIVSQGNA</sequence>
<dbReference type="Proteomes" id="UP000836841">
    <property type="component" value="Chromosome 1"/>
</dbReference>
<proteinExistence type="predicted"/>